<comment type="caution">
    <text evidence="1">The sequence shown here is derived from an EMBL/GenBank/DDBJ whole genome shotgun (WGS) entry which is preliminary data.</text>
</comment>
<organism evidence="1 2">
    <name type="scientific">Carboxylicivirga marina</name>
    <dbReference type="NCBI Taxonomy" id="2800988"/>
    <lineage>
        <taxon>Bacteria</taxon>
        <taxon>Pseudomonadati</taxon>
        <taxon>Bacteroidota</taxon>
        <taxon>Bacteroidia</taxon>
        <taxon>Marinilabiliales</taxon>
        <taxon>Marinilabiliaceae</taxon>
        <taxon>Carboxylicivirga</taxon>
    </lineage>
</organism>
<dbReference type="RefSeq" id="WP_200466987.1">
    <property type="nucleotide sequence ID" value="NZ_JAENRR010000090.1"/>
</dbReference>
<name>A0ABS1HQ16_9BACT</name>
<accession>A0ABS1HQ16</accession>
<gene>
    <name evidence="1" type="ORF">JIV24_20675</name>
</gene>
<dbReference type="Proteomes" id="UP000605676">
    <property type="component" value="Unassembled WGS sequence"/>
</dbReference>
<reference evidence="1 2" key="1">
    <citation type="submission" date="2021-01" db="EMBL/GenBank/DDBJ databases">
        <title>Carboxyliciviraga sp.nov., isolated from coastal sediments.</title>
        <authorList>
            <person name="Lu D."/>
            <person name="Zhang T."/>
        </authorList>
    </citation>
    <scope>NUCLEOTIDE SEQUENCE [LARGE SCALE GENOMIC DNA]</scope>
    <source>
        <strain evidence="1 2">N1Y132</strain>
    </source>
</reference>
<proteinExistence type="predicted"/>
<sequence>MDELQKFISNLTDIELAKFIGYRIKGFMGSSQQFILDEARSRGLGFEEIKTLFKNEIPQGSNMLYCCPQCGSDKYFTETDYAQRQVRYISYEVAIESNRCRICGFNPNKNDHKGVINKIKKVLGFYRSTRLRPPEIDRRLFS</sequence>
<dbReference type="EMBL" id="JAENRR010000090">
    <property type="protein sequence ID" value="MBK3519768.1"/>
    <property type="molecule type" value="Genomic_DNA"/>
</dbReference>
<evidence type="ECO:0000313" key="2">
    <source>
        <dbReference type="Proteomes" id="UP000605676"/>
    </source>
</evidence>
<protein>
    <submittedName>
        <fullName evidence="1">Uncharacterized protein</fullName>
    </submittedName>
</protein>
<keyword evidence="2" id="KW-1185">Reference proteome</keyword>
<evidence type="ECO:0000313" key="1">
    <source>
        <dbReference type="EMBL" id="MBK3519768.1"/>
    </source>
</evidence>